<dbReference type="InterPro" id="IPR015421">
    <property type="entry name" value="PyrdxlP-dep_Trfase_major"/>
</dbReference>
<dbReference type="SUPFAM" id="SSF53383">
    <property type="entry name" value="PLP-dependent transferases"/>
    <property type="match status" value="1"/>
</dbReference>
<dbReference type="Pfam" id="PF00155">
    <property type="entry name" value="Aminotran_1_2"/>
    <property type="match status" value="1"/>
</dbReference>
<keyword evidence="5" id="KW-0663">Pyridoxal phosphate</keyword>
<keyword evidence="3 6" id="KW-0032">Aminotransferase</keyword>
<dbReference type="PROSITE" id="PS00105">
    <property type="entry name" value="AA_TRANSFER_CLASS_1"/>
    <property type="match status" value="1"/>
</dbReference>
<evidence type="ECO:0000256" key="4">
    <source>
        <dbReference type="ARBA" id="ARBA00022679"/>
    </source>
</evidence>
<dbReference type="RefSeq" id="WP_200236755.1">
    <property type="nucleotide sequence ID" value="NZ_NRRV01000021.1"/>
</dbReference>
<dbReference type="EC" id="2.6.1.-" evidence="6"/>
<comment type="caution">
    <text evidence="8">The sequence shown here is derived from an EMBL/GenBank/DDBJ whole genome shotgun (WGS) entry which is preliminary data.</text>
</comment>
<evidence type="ECO:0000313" key="8">
    <source>
        <dbReference type="EMBL" id="MBK1631096.1"/>
    </source>
</evidence>
<dbReference type="PANTHER" id="PTHR46383:SF2">
    <property type="entry name" value="AMINOTRANSFERASE"/>
    <property type="match status" value="1"/>
</dbReference>
<accession>A0ABS1CGQ9</accession>
<dbReference type="PANTHER" id="PTHR46383">
    <property type="entry name" value="ASPARTATE AMINOTRANSFERASE"/>
    <property type="match status" value="1"/>
</dbReference>
<evidence type="ECO:0000256" key="1">
    <source>
        <dbReference type="ARBA" id="ARBA00001933"/>
    </source>
</evidence>
<evidence type="ECO:0000256" key="5">
    <source>
        <dbReference type="ARBA" id="ARBA00022898"/>
    </source>
</evidence>
<dbReference type="InterPro" id="IPR050596">
    <property type="entry name" value="AspAT/PAT-like"/>
</dbReference>
<reference evidence="8 9" key="1">
    <citation type="journal article" date="2020" name="Microorganisms">
        <title>Osmotic Adaptation and Compatible Solute Biosynthesis of Phototrophic Bacteria as Revealed from Genome Analyses.</title>
        <authorList>
            <person name="Imhoff J.F."/>
            <person name="Rahn T."/>
            <person name="Kunzel S."/>
            <person name="Keller A."/>
            <person name="Neulinger S.C."/>
        </authorList>
    </citation>
    <scope>NUCLEOTIDE SEQUENCE [LARGE SCALE GENOMIC DNA]</scope>
    <source>
        <strain evidence="8 9">DSM 6210</strain>
    </source>
</reference>
<dbReference type="InterPro" id="IPR015424">
    <property type="entry name" value="PyrdxlP-dep_Trfase"/>
</dbReference>
<evidence type="ECO:0000256" key="2">
    <source>
        <dbReference type="ARBA" id="ARBA00007441"/>
    </source>
</evidence>
<comment type="similarity">
    <text evidence="2 6">Belongs to the class-I pyridoxal-phosphate-dependent aminotransferase family.</text>
</comment>
<dbReference type="InterPro" id="IPR004839">
    <property type="entry name" value="Aminotransferase_I/II_large"/>
</dbReference>
<dbReference type="InterPro" id="IPR004838">
    <property type="entry name" value="NHTrfase_class1_PyrdxlP-BS"/>
</dbReference>
<dbReference type="CDD" id="cd00609">
    <property type="entry name" value="AAT_like"/>
    <property type="match status" value="1"/>
</dbReference>
<evidence type="ECO:0000256" key="6">
    <source>
        <dbReference type="RuleBase" id="RU000481"/>
    </source>
</evidence>
<dbReference type="Gene3D" id="3.40.640.10">
    <property type="entry name" value="Type I PLP-dependent aspartate aminotransferase-like (Major domain)"/>
    <property type="match status" value="1"/>
</dbReference>
<sequence length="410" mass="43083">MLEPATRAGAVAPFQVMRILERAQALEAAGRDIIHLEVGEPRFPMPAPLLEAARSALASASMGYTPSPGLPALRQAIAGYYSHRYGVDLDPARVIVTPGGSGALQLALAAVLEVGDGVMVTDPGYPCHRHMAALTGAVVHALELDASKGWCPSASALAAQWRPEIRALMVTTPGNPTGAVIEPASMTALYATVRKRGAALIVDETYQGLVYDAQDATALACGEDGLFVVNSFSKYFGLTGWRVGWLVVPPGWSAVAERLAQNLYLAAPTLGQHVALAALAPEVLARLEQRREELRQRRDLLVQALPPAGFSLPAVPEGAFYLFTDLPFAAADALPFAEAVLEGAGVALTPGSDFGAGASAGMLRFAYTEPLPRLQSAVSRLREFVQASAGRDPTAASAMHATVAAWRPTS</sequence>
<comment type="cofactor">
    <cofactor evidence="1 6">
        <name>pyridoxal 5'-phosphate</name>
        <dbReference type="ChEBI" id="CHEBI:597326"/>
    </cofactor>
</comment>
<name>A0ABS1CGQ9_9GAMM</name>
<protein>
    <recommendedName>
        <fullName evidence="6">Aminotransferase</fullName>
        <ecNumber evidence="6">2.6.1.-</ecNumber>
    </recommendedName>
</protein>
<keyword evidence="9" id="KW-1185">Reference proteome</keyword>
<organism evidence="8 9">
    <name type="scientific">Thiohalocapsa halophila</name>
    <dbReference type="NCBI Taxonomy" id="69359"/>
    <lineage>
        <taxon>Bacteria</taxon>
        <taxon>Pseudomonadati</taxon>
        <taxon>Pseudomonadota</taxon>
        <taxon>Gammaproteobacteria</taxon>
        <taxon>Chromatiales</taxon>
        <taxon>Chromatiaceae</taxon>
        <taxon>Thiohalocapsa</taxon>
    </lineage>
</organism>
<proteinExistence type="inferred from homology"/>
<feature type="domain" description="Aminotransferase class I/classII large" evidence="7">
    <location>
        <begin position="32"/>
        <end position="371"/>
    </location>
</feature>
<dbReference type="EMBL" id="NRRV01000021">
    <property type="protein sequence ID" value="MBK1631096.1"/>
    <property type="molecule type" value="Genomic_DNA"/>
</dbReference>
<dbReference type="Proteomes" id="UP000748752">
    <property type="component" value="Unassembled WGS sequence"/>
</dbReference>
<keyword evidence="4 6" id="KW-0808">Transferase</keyword>
<gene>
    <name evidence="8" type="ORF">CKO31_10150</name>
</gene>
<evidence type="ECO:0000313" key="9">
    <source>
        <dbReference type="Proteomes" id="UP000748752"/>
    </source>
</evidence>
<evidence type="ECO:0000259" key="7">
    <source>
        <dbReference type="Pfam" id="PF00155"/>
    </source>
</evidence>
<evidence type="ECO:0000256" key="3">
    <source>
        <dbReference type="ARBA" id="ARBA00022576"/>
    </source>
</evidence>